<sequence length="168" mass="16683">MTLKTLVTGFVTAAAGAAVVAAAAGGMTSIASGAPSQAPAVQPVVWDIPMPQAPAPDLQSPLVQTLTGLAGPGSYTGAKASYIQGGLGRIESRLADSKYRDAQAKGYFPLAFAVDNIDQNGPVATAFVTATSPTGASASQAVTFVTGPSPTGWQISKDSAMALLSSVA</sequence>
<evidence type="ECO:0000256" key="3">
    <source>
        <dbReference type="SAM" id="SignalP"/>
    </source>
</evidence>
<name>A0ABT1ME66_9MYCO</name>
<evidence type="ECO:0000259" key="4">
    <source>
        <dbReference type="Pfam" id="PF26580"/>
    </source>
</evidence>
<gene>
    <name evidence="5" type="ORF">NM203_28190</name>
</gene>
<feature type="chain" id="PRO_5045798920" description="Low molecular weight antigen MTB12-like C-terminal domain-containing protein" evidence="3">
    <location>
        <begin position="24"/>
        <end position="168"/>
    </location>
</feature>
<dbReference type="InterPro" id="IPR058644">
    <property type="entry name" value="Mtb12-like_C"/>
</dbReference>
<evidence type="ECO:0000256" key="1">
    <source>
        <dbReference type="ARBA" id="ARBA00022729"/>
    </source>
</evidence>
<proteinExistence type="inferred from homology"/>
<comment type="similarity">
    <text evidence="2">Belongs to the MTB12 family.</text>
</comment>
<dbReference type="EMBL" id="JANDBD010000014">
    <property type="protein sequence ID" value="MCP9276072.1"/>
    <property type="molecule type" value="Genomic_DNA"/>
</dbReference>
<protein>
    <recommendedName>
        <fullName evidence="4">Low molecular weight antigen MTB12-like C-terminal domain-containing protein</fullName>
    </recommendedName>
</protein>
<comment type="caution">
    <text evidence="5">The sequence shown here is derived from an EMBL/GenBank/DDBJ whole genome shotgun (WGS) entry which is preliminary data.</text>
</comment>
<reference evidence="5 6" key="1">
    <citation type="submission" date="2022-06" db="EMBL/GenBank/DDBJ databases">
        <title>Mycolicibacterium sp. CAU 1645 isolated from seawater.</title>
        <authorList>
            <person name="Kim W."/>
        </authorList>
    </citation>
    <scope>NUCLEOTIDE SEQUENCE [LARGE SCALE GENOMIC DNA]</scope>
    <source>
        <strain evidence="5 6">CAU 1645</strain>
    </source>
</reference>
<feature type="domain" description="Low molecular weight antigen MTB12-like C-terminal" evidence="4">
    <location>
        <begin position="61"/>
        <end position="166"/>
    </location>
</feature>
<feature type="signal peptide" evidence="3">
    <location>
        <begin position="1"/>
        <end position="23"/>
    </location>
</feature>
<keyword evidence="6" id="KW-1185">Reference proteome</keyword>
<dbReference type="Proteomes" id="UP001651690">
    <property type="component" value="Unassembled WGS sequence"/>
</dbReference>
<accession>A0ABT1ME66</accession>
<organism evidence="5 6">
    <name type="scientific">Mycolicibacterium arenosum</name>
    <dbReference type="NCBI Taxonomy" id="2952157"/>
    <lineage>
        <taxon>Bacteria</taxon>
        <taxon>Bacillati</taxon>
        <taxon>Actinomycetota</taxon>
        <taxon>Actinomycetes</taxon>
        <taxon>Mycobacteriales</taxon>
        <taxon>Mycobacteriaceae</taxon>
        <taxon>Mycolicibacterium</taxon>
    </lineage>
</organism>
<dbReference type="RefSeq" id="WP_255063923.1">
    <property type="nucleotide sequence ID" value="NZ_JANDBD010000014.1"/>
</dbReference>
<dbReference type="Pfam" id="PF26580">
    <property type="entry name" value="Mtb12_C"/>
    <property type="match status" value="1"/>
</dbReference>
<evidence type="ECO:0000313" key="6">
    <source>
        <dbReference type="Proteomes" id="UP001651690"/>
    </source>
</evidence>
<keyword evidence="1 3" id="KW-0732">Signal</keyword>
<evidence type="ECO:0000256" key="2">
    <source>
        <dbReference type="ARBA" id="ARBA00093774"/>
    </source>
</evidence>
<evidence type="ECO:0000313" key="5">
    <source>
        <dbReference type="EMBL" id="MCP9276072.1"/>
    </source>
</evidence>